<dbReference type="STRING" id="1349421.OI18_02670"/>
<dbReference type="GO" id="GO:0000156">
    <property type="term" value="F:phosphorelay response regulator activity"/>
    <property type="evidence" value="ECO:0007669"/>
    <property type="project" value="TreeGrafter"/>
</dbReference>
<keyword evidence="7" id="KW-0808">Transferase</keyword>
<evidence type="ECO:0000256" key="2">
    <source>
        <dbReference type="ARBA" id="ARBA00004141"/>
    </source>
</evidence>
<dbReference type="GO" id="GO:0000155">
    <property type="term" value="F:phosphorelay sensor kinase activity"/>
    <property type="evidence" value="ECO:0007669"/>
    <property type="project" value="InterPro"/>
</dbReference>
<evidence type="ECO:0000256" key="12">
    <source>
        <dbReference type="ARBA" id="ARBA00022989"/>
    </source>
</evidence>
<dbReference type="InterPro" id="IPR036890">
    <property type="entry name" value="HATPase_C_sf"/>
</dbReference>
<dbReference type="Pfam" id="PF00512">
    <property type="entry name" value="HisKA"/>
    <property type="match status" value="1"/>
</dbReference>
<dbReference type="SUPFAM" id="SSF47384">
    <property type="entry name" value="Homodimeric domain of signal transducing histidine kinase"/>
    <property type="match status" value="1"/>
</dbReference>
<keyword evidence="9" id="KW-0547">Nucleotide-binding</keyword>
<proteinExistence type="predicted"/>
<dbReference type="EMBL" id="JSVC01000002">
    <property type="protein sequence ID" value="KIC96089.1"/>
    <property type="molecule type" value="Genomic_DNA"/>
</dbReference>
<dbReference type="InterPro" id="IPR003594">
    <property type="entry name" value="HATPase_dom"/>
</dbReference>
<dbReference type="GO" id="GO:0005886">
    <property type="term" value="C:plasma membrane"/>
    <property type="evidence" value="ECO:0007669"/>
    <property type="project" value="UniProtKB-SubCell"/>
</dbReference>
<dbReference type="Gene3D" id="1.10.287.130">
    <property type="match status" value="1"/>
</dbReference>
<keyword evidence="5" id="KW-1003">Cell membrane</keyword>
<dbReference type="GO" id="GO:0005524">
    <property type="term" value="F:ATP binding"/>
    <property type="evidence" value="ECO:0007669"/>
    <property type="project" value="UniProtKB-KW"/>
</dbReference>
<keyword evidence="6" id="KW-0597">Phosphoprotein</keyword>
<sequence length="563" mass="63477">MRIKTKLSLGLGFLFLLILLFSVLSIFHINKLKNDANVVLKNNYESLVYCNNMLRASEELSLNASSLDLFESNLAKQENNVTEPGEKEATMALRVGFEKYRQNRDINEINGLRNHLYQLEALNQHAIQRKNEIATGTAEKANIWLSVLFTILTLIAFSFVLNFPSVISRPISALAEGIAEISRKNYRKRIYLKQGDEFGELAETFNRMAEKLDEFESSNLARIKFEKKRIETIINQMRDGIVGLDERKHILFLNEVAQKMIGLKEPEIVGKYAPDLAVHNDLMRTLLQENGSSELKIYADGKESYFMKDMLDVKDEEEIVGHVIVLRNITPFHELNEAKTNFIATVSHELKTPLAAIRMSTKLLNDKRVGSTNNEQQELIQSIGDDTDRLLKITSELLNMAQVETGNIQLRMQSVSPKKIAENAIHAVNSSAVPKGVNINFNEQQLLPLVYSDEEKTTWILVNLLSNAIRFAPDNTTVELKITAENGEVVFSVTDHGKGIDEKYQPRIFDRYFKVPGETKSGTGLGLAISKEFIEAQNGHISVVSNPGEGSTFFVRLPAATDR</sequence>
<gene>
    <name evidence="18" type="ORF">OI18_02670</name>
</gene>
<reference evidence="18 19" key="1">
    <citation type="submission" date="2014-11" db="EMBL/GenBank/DDBJ databases">
        <title>Genome sequence of Flavihumibacter solisilvae 3-3.</title>
        <authorList>
            <person name="Zhou G."/>
            <person name="Li M."/>
            <person name="Wang G."/>
        </authorList>
    </citation>
    <scope>NUCLEOTIDE SEQUENCE [LARGE SCALE GENOMIC DNA]</scope>
    <source>
        <strain evidence="18 19">3-3</strain>
    </source>
</reference>
<evidence type="ECO:0000256" key="4">
    <source>
        <dbReference type="ARBA" id="ARBA00012438"/>
    </source>
</evidence>
<dbReference type="RefSeq" id="WP_039136895.1">
    <property type="nucleotide sequence ID" value="NZ_JSVC01000002.1"/>
</dbReference>
<dbReference type="Pfam" id="PF00672">
    <property type="entry name" value="HAMP"/>
    <property type="match status" value="1"/>
</dbReference>
<organism evidence="18 19">
    <name type="scientific">Flavihumibacter solisilvae</name>
    <dbReference type="NCBI Taxonomy" id="1349421"/>
    <lineage>
        <taxon>Bacteria</taxon>
        <taxon>Pseudomonadati</taxon>
        <taxon>Bacteroidota</taxon>
        <taxon>Chitinophagia</taxon>
        <taxon>Chitinophagales</taxon>
        <taxon>Chitinophagaceae</taxon>
        <taxon>Flavihumibacter</taxon>
    </lineage>
</organism>
<keyword evidence="12" id="KW-1133">Transmembrane helix</keyword>
<dbReference type="InterPro" id="IPR000014">
    <property type="entry name" value="PAS"/>
</dbReference>
<dbReference type="InterPro" id="IPR035965">
    <property type="entry name" value="PAS-like_dom_sf"/>
</dbReference>
<dbReference type="NCBIfam" id="TIGR00229">
    <property type="entry name" value="sensory_box"/>
    <property type="match status" value="1"/>
</dbReference>
<feature type="domain" description="HAMP" evidence="17">
    <location>
        <begin position="165"/>
        <end position="217"/>
    </location>
</feature>
<dbReference type="Pfam" id="PF00989">
    <property type="entry name" value="PAS"/>
    <property type="match status" value="1"/>
</dbReference>
<evidence type="ECO:0000256" key="7">
    <source>
        <dbReference type="ARBA" id="ARBA00022679"/>
    </source>
</evidence>
<evidence type="ECO:0000259" key="16">
    <source>
        <dbReference type="PROSITE" id="PS50112"/>
    </source>
</evidence>
<dbReference type="InterPro" id="IPR003661">
    <property type="entry name" value="HisK_dim/P_dom"/>
</dbReference>
<keyword evidence="13" id="KW-0902">Two-component regulatory system</keyword>
<dbReference type="FunFam" id="3.30.565.10:FF:000023">
    <property type="entry name" value="PAS domain-containing sensor histidine kinase"/>
    <property type="match status" value="1"/>
</dbReference>
<dbReference type="Pfam" id="PF02518">
    <property type="entry name" value="HATPase_c"/>
    <property type="match status" value="1"/>
</dbReference>
<dbReference type="CDD" id="cd00130">
    <property type="entry name" value="PAS"/>
    <property type="match status" value="1"/>
</dbReference>
<comment type="caution">
    <text evidence="18">The sequence shown here is derived from an EMBL/GenBank/DDBJ whole genome shotgun (WGS) entry which is preliminary data.</text>
</comment>
<dbReference type="PANTHER" id="PTHR42878">
    <property type="entry name" value="TWO-COMPONENT HISTIDINE KINASE"/>
    <property type="match status" value="1"/>
</dbReference>
<dbReference type="PROSITE" id="PS50112">
    <property type="entry name" value="PAS"/>
    <property type="match status" value="1"/>
</dbReference>
<dbReference type="Gene3D" id="3.30.450.20">
    <property type="entry name" value="PAS domain"/>
    <property type="match status" value="1"/>
</dbReference>
<dbReference type="SMART" id="SM00388">
    <property type="entry name" value="HisKA"/>
    <property type="match status" value="1"/>
</dbReference>
<dbReference type="SMART" id="SM00304">
    <property type="entry name" value="HAMP"/>
    <property type="match status" value="1"/>
</dbReference>
<dbReference type="Proteomes" id="UP000031408">
    <property type="component" value="Unassembled WGS sequence"/>
</dbReference>
<dbReference type="GO" id="GO:0007234">
    <property type="term" value="P:osmosensory signaling via phosphorelay pathway"/>
    <property type="evidence" value="ECO:0007669"/>
    <property type="project" value="TreeGrafter"/>
</dbReference>
<dbReference type="PROSITE" id="PS50109">
    <property type="entry name" value="HIS_KIN"/>
    <property type="match status" value="1"/>
</dbReference>
<dbReference type="GO" id="GO:0006355">
    <property type="term" value="P:regulation of DNA-templated transcription"/>
    <property type="evidence" value="ECO:0007669"/>
    <property type="project" value="InterPro"/>
</dbReference>
<dbReference type="PANTHER" id="PTHR42878:SF7">
    <property type="entry name" value="SENSOR HISTIDINE KINASE GLRK"/>
    <property type="match status" value="1"/>
</dbReference>
<evidence type="ECO:0000256" key="13">
    <source>
        <dbReference type="ARBA" id="ARBA00023012"/>
    </source>
</evidence>
<evidence type="ECO:0000256" key="5">
    <source>
        <dbReference type="ARBA" id="ARBA00022475"/>
    </source>
</evidence>
<dbReference type="Gene3D" id="3.30.565.10">
    <property type="entry name" value="Histidine kinase-like ATPase, C-terminal domain"/>
    <property type="match status" value="1"/>
</dbReference>
<evidence type="ECO:0000256" key="8">
    <source>
        <dbReference type="ARBA" id="ARBA00022692"/>
    </source>
</evidence>
<dbReference type="InterPro" id="IPR003660">
    <property type="entry name" value="HAMP_dom"/>
</dbReference>
<dbReference type="InterPro" id="IPR036097">
    <property type="entry name" value="HisK_dim/P_sf"/>
</dbReference>
<dbReference type="GO" id="GO:0030295">
    <property type="term" value="F:protein kinase activator activity"/>
    <property type="evidence" value="ECO:0007669"/>
    <property type="project" value="TreeGrafter"/>
</dbReference>
<feature type="domain" description="PAS" evidence="16">
    <location>
        <begin position="226"/>
        <end position="271"/>
    </location>
</feature>
<keyword evidence="19" id="KW-1185">Reference proteome</keyword>
<evidence type="ECO:0000313" key="19">
    <source>
        <dbReference type="Proteomes" id="UP000031408"/>
    </source>
</evidence>
<evidence type="ECO:0000256" key="11">
    <source>
        <dbReference type="ARBA" id="ARBA00022840"/>
    </source>
</evidence>
<keyword evidence="14" id="KW-0472">Membrane</keyword>
<dbReference type="InterPro" id="IPR004358">
    <property type="entry name" value="Sig_transdc_His_kin-like_C"/>
</dbReference>
<feature type="domain" description="Histidine kinase" evidence="15">
    <location>
        <begin position="345"/>
        <end position="561"/>
    </location>
</feature>
<comment type="catalytic activity">
    <reaction evidence="1">
        <text>ATP + protein L-histidine = ADP + protein N-phospho-L-histidine.</text>
        <dbReference type="EC" id="2.7.13.3"/>
    </reaction>
</comment>
<dbReference type="InterPro" id="IPR013767">
    <property type="entry name" value="PAS_fold"/>
</dbReference>
<dbReference type="SUPFAM" id="SSF158472">
    <property type="entry name" value="HAMP domain-like"/>
    <property type="match status" value="1"/>
</dbReference>
<dbReference type="EC" id="2.7.13.3" evidence="4"/>
<dbReference type="CDD" id="cd00082">
    <property type="entry name" value="HisKA"/>
    <property type="match status" value="1"/>
</dbReference>
<dbReference type="Gene3D" id="6.10.340.10">
    <property type="match status" value="1"/>
</dbReference>
<dbReference type="InterPro" id="IPR050351">
    <property type="entry name" value="BphY/WalK/GraS-like"/>
</dbReference>
<keyword evidence="8" id="KW-0812">Transmembrane</keyword>
<dbReference type="SMART" id="SM00091">
    <property type="entry name" value="PAS"/>
    <property type="match status" value="1"/>
</dbReference>
<evidence type="ECO:0000259" key="17">
    <source>
        <dbReference type="PROSITE" id="PS50885"/>
    </source>
</evidence>
<evidence type="ECO:0000256" key="6">
    <source>
        <dbReference type="ARBA" id="ARBA00022553"/>
    </source>
</evidence>
<dbReference type="InterPro" id="IPR005467">
    <property type="entry name" value="His_kinase_dom"/>
</dbReference>
<dbReference type="AlphaFoldDB" id="A0A0C1J010"/>
<keyword evidence="10 18" id="KW-0418">Kinase</keyword>
<protein>
    <recommendedName>
        <fullName evidence="4">histidine kinase</fullName>
        <ecNumber evidence="4">2.7.13.3</ecNumber>
    </recommendedName>
</protein>
<dbReference type="PROSITE" id="PS50885">
    <property type="entry name" value="HAMP"/>
    <property type="match status" value="1"/>
</dbReference>
<evidence type="ECO:0000256" key="10">
    <source>
        <dbReference type="ARBA" id="ARBA00022777"/>
    </source>
</evidence>
<evidence type="ECO:0000256" key="3">
    <source>
        <dbReference type="ARBA" id="ARBA00004236"/>
    </source>
</evidence>
<evidence type="ECO:0000256" key="1">
    <source>
        <dbReference type="ARBA" id="ARBA00000085"/>
    </source>
</evidence>
<dbReference type="CDD" id="cd06225">
    <property type="entry name" value="HAMP"/>
    <property type="match status" value="1"/>
</dbReference>
<dbReference type="SUPFAM" id="SSF55874">
    <property type="entry name" value="ATPase domain of HSP90 chaperone/DNA topoisomerase II/histidine kinase"/>
    <property type="match status" value="1"/>
</dbReference>
<name>A0A0C1J010_9BACT</name>
<evidence type="ECO:0000313" key="18">
    <source>
        <dbReference type="EMBL" id="KIC96089.1"/>
    </source>
</evidence>
<dbReference type="SMART" id="SM00387">
    <property type="entry name" value="HATPase_c"/>
    <property type="match status" value="1"/>
</dbReference>
<comment type="subcellular location">
    <subcellularLocation>
        <location evidence="3">Cell membrane</location>
    </subcellularLocation>
    <subcellularLocation>
        <location evidence="2">Membrane</location>
        <topology evidence="2">Multi-pass membrane protein</topology>
    </subcellularLocation>
</comment>
<evidence type="ECO:0000256" key="14">
    <source>
        <dbReference type="ARBA" id="ARBA00023136"/>
    </source>
</evidence>
<dbReference type="OrthoDB" id="9813151at2"/>
<evidence type="ECO:0000256" key="9">
    <source>
        <dbReference type="ARBA" id="ARBA00022741"/>
    </source>
</evidence>
<evidence type="ECO:0000259" key="15">
    <source>
        <dbReference type="PROSITE" id="PS50109"/>
    </source>
</evidence>
<accession>A0A0C1J010</accession>
<dbReference type="SUPFAM" id="SSF55785">
    <property type="entry name" value="PYP-like sensor domain (PAS domain)"/>
    <property type="match status" value="1"/>
</dbReference>
<keyword evidence="11" id="KW-0067">ATP-binding</keyword>
<dbReference type="PRINTS" id="PR00344">
    <property type="entry name" value="BCTRLSENSOR"/>
</dbReference>